<evidence type="ECO:0000259" key="7">
    <source>
        <dbReference type="PROSITE" id="PS50011"/>
    </source>
</evidence>
<evidence type="ECO:0000313" key="8">
    <source>
        <dbReference type="Proteomes" id="UP000050790"/>
    </source>
</evidence>
<dbReference type="Gene3D" id="3.30.200.20">
    <property type="entry name" value="Phosphorylase Kinase, domain 1"/>
    <property type="match status" value="1"/>
</dbReference>
<dbReference type="InterPro" id="IPR000719">
    <property type="entry name" value="Prot_kinase_dom"/>
</dbReference>
<dbReference type="SMART" id="SM00220">
    <property type="entry name" value="S_TKc"/>
    <property type="match status" value="1"/>
</dbReference>
<dbReference type="PANTHER" id="PTHR11584">
    <property type="entry name" value="SERINE/THREONINE PROTEIN KINASE"/>
    <property type="match status" value="1"/>
</dbReference>
<feature type="binding site" evidence="6">
    <location>
        <position position="666"/>
    </location>
    <ligand>
        <name>ATP</name>
        <dbReference type="ChEBI" id="CHEBI:30616"/>
    </ligand>
</feature>
<proteinExistence type="predicted"/>
<keyword evidence="2" id="KW-0808">Transferase</keyword>
<sequence>MLVTCISEDKNSVNIQFDQDKAIEEICVACNNVQATVRFLTYEEVSHGLTETLDFVYNSDVLIVDMSDKTQQGHLNYQLGVRESLKLFDNIVIVNLSSHILLDDLRSILSSKTKLLPYVINENGFAVLVEDKFLQNALIDNDILKNQICGDLGRLSEELEEILSEMCSGDRAPLKDKFIEDLRRDRDLYKGQELRERLRVMRRRLDYPGMLSSDVILNLLLSYRQCEDFDAMVTLIEEIRALKLNQDILNVCMIQYLYAFALHRRNKNGDRDAALAVTEEILKTCGKPSADMYGLFGRIQKDRFMDSHGEDKEALDLAIQGYREGLKIDANEYLLVNVATLLVIKGMDLETSAEMRKICNTLNLRVGQKGNISTINDYWDVATLFEVRVISEDYAGAVQAVERMYLLDPPDWELESTLGNIKMICKFRKPPEENKIAKPQKLFDFWMEFLSTVCDTDESDSFLIASDETEYDPFIRPYESYTKRIVYPVLVTEQNCTVMKPANIQVNINAVPRNLRVIFYDLDYTISTTVQSVDLQNCGTMRQHFPSFNEHSQEEDLIFNAEDIIGISMTENNSRSVYLYTTCSLPNYRISFSCEKVKIQFYTVLRDCLFSEEENSGLLLDEHSSEPLKWTYDLNDRNEREILGRGSFGVVYTGWDLTKQIKMAIKEIDAVNIREFQPLHDEIRLHSRLHHKNIVQYFGSVDHEGVFMIFMELVPGASLTSLVSKYGALKEETVANYSKQILEGLQYLHANRIIHRDIKGDNILVNMYKGELKITDFGASKRLAGLIPRAQTFKGTMRYMAPELIRGCCGFPADIWSFGCTVVEMLTGKQPFSENNERKSGSQYFTSMCAFGLNLLKLHINTIVNPSLILIPMLVSASLFENLGNAMTALYRVGMDLQHPKIPDGVSIACKNFILKTFIIEPSNRASANELLSDQFILSFTKLRRRKPVGLTHSSDRFRPSNKFYQPNCKSSEAVLRSLSNISNQSTSPVIISGSGSWGSKSNRLLNVIHNSNSILSESEKSDNDASSVFSNESFHQFNLKNQIIDQAENRNTDEEKHSTESVNHISILPVKVEKLKIPGVYITKDEKRKTPVNSASSGNSEDPFNFIKQDSEAKRRLSNALISEKQSIVDAWIDIVCRCTQSNVSNKIKDELISDLGKRVNNSETNRESNNGVEKKLLECLLDMITDSLHGGICWSQLVNYLKIPANKCTTEGLTDSINGISGDTNKFAVLSSLKRYSVAGEDLGGRFLKLLHSSKISEQNNACLPVGTPLVCNYLRLALAALPSVIAAPLLRQVNRPHEVLAWEKLIKDAITSATNQISNLAPISTVHLRRHQTYSAQHNRRLVKQVTTEADLDSPTYIRQSTPSNRPFTMVSMSPSLYYTPNDSTVDETKKVTNSLSLSQKSLTFSNEAIPEEPMEIIQCARKFAGVQSSAPLCHVKSRTSKTLDELVNHENSANGLVDNSMYNILGHKYLKTGFSTLDDWFKDLRIPDEDRAKLRRNHIVDEEDFLDAITKEDLWKMNLSGGTVLRLWRNIQKIRSME</sequence>
<evidence type="ECO:0000256" key="5">
    <source>
        <dbReference type="ARBA" id="ARBA00022840"/>
    </source>
</evidence>
<reference evidence="9" key="1">
    <citation type="submission" date="2023-11" db="UniProtKB">
        <authorList>
            <consortium name="WormBaseParasite"/>
        </authorList>
    </citation>
    <scope>IDENTIFICATION</scope>
</reference>
<dbReference type="InterPro" id="IPR046872">
    <property type="entry name" value="DRHyd-ASK"/>
</dbReference>
<dbReference type="PROSITE" id="PS00107">
    <property type="entry name" value="PROTEIN_KINASE_ATP"/>
    <property type="match status" value="1"/>
</dbReference>
<evidence type="ECO:0000256" key="1">
    <source>
        <dbReference type="ARBA" id="ARBA00022527"/>
    </source>
</evidence>
<dbReference type="WBParaSite" id="SMRG1_16600.9">
    <property type="protein sequence ID" value="SMRG1_16600.9"/>
    <property type="gene ID" value="SMRG1_16600"/>
</dbReference>
<evidence type="ECO:0000256" key="4">
    <source>
        <dbReference type="ARBA" id="ARBA00022777"/>
    </source>
</evidence>
<dbReference type="GO" id="GO:0004674">
    <property type="term" value="F:protein serine/threonine kinase activity"/>
    <property type="evidence" value="ECO:0007669"/>
    <property type="project" value="UniProtKB-KW"/>
</dbReference>
<organism evidence="8 9">
    <name type="scientific">Schistosoma margrebowiei</name>
    <dbReference type="NCBI Taxonomy" id="48269"/>
    <lineage>
        <taxon>Eukaryota</taxon>
        <taxon>Metazoa</taxon>
        <taxon>Spiralia</taxon>
        <taxon>Lophotrochozoa</taxon>
        <taxon>Platyhelminthes</taxon>
        <taxon>Trematoda</taxon>
        <taxon>Digenea</taxon>
        <taxon>Strigeidida</taxon>
        <taxon>Schistosomatoidea</taxon>
        <taxon>Schistosomatidae</taxon>
        <taxon>Schistosoma</taxon>
    </lineage>
</organism>
<evidence type="ECO:0000256" key="6">
    <source>
        <dbReference type="PROSITE-ProRule" id="PRU10141"/>
    </source>
</evidence>
<name>A0AA84Z7U3_9TREM</name>
<dbReference type="PANTHER" id="PTHR11584:SF394">
    <property type="entry name" value="APOPTOTIC SIGNAL-REGULATING KINASE 1, ISOFORM C"/>
    <property type="match status" value="1"/>
</dbReference>
<dbReference type="PROSITE" id="PS00108">
    <property type="entry name" value="PROTEIN_KINASE_ST"/>
    <property type="match status" value="1"/>
</dbReference>
<accession>A0AA84Z7U3</accession>
<dbReference type="Gene3D" id="1.10.510.10">
    <property type="entry name" value="Transferase(Phosphotransferase) domain 1"/>
    <property type="match status" value="2"/>
</dbReference>
<dbReference type="PROSITE" id="PS50011">
    <property type="entry name" value="PROTEIN_KINASE_DOM"/>
    <property type="match status" value="1"/>
</dbReference>
<dbReference type="Pfam" id="PF20309">
    <property type="entry name" value="DRHyd-ASK"/>
    <property type="match status" value="1"/>
</dbReference>
<keyword evidence="1" id="KW-0723">Serine/threonine-protein kinase</keyword>
<evidence type="ECO:0000256" key="3">
    <source>
        <dbReference type="ARBA" id="ARBA00022741"/>
    </source>
</evidence>
<dbReference type="InterPro" id="IPR008271">
    <property type="entry name" value="Ser/Thr_kinase_AS"/>
</dbReference>
<dbReference type="Pfam" id="PF00069">
    <property type="entry name" value="Pkinase"/>
    <property type="match status" value="1"/>
</dbReference>
<feature type="domain" description="Protein kinase" evidence="7">
    <location>
        <begin position="637"/>
        <end position="937"/>
    </location>
</feature>
<dbReference type="GO" id="GO:0005524">
    <property type="term" value="F:ATP binding"/>
    <property type="evidence" value="ECO:0007669"/>
    <property type="project" value="UniProtKB-UniRule"/>
</dbReference>
<dbReference type="InterPro" id="IPR025136">
    <property type="entry name" value="MAP3K_TRAF-bd"/>
</dbReference>
<keyword evidence="3 6" id="KW-0547">Nucleotide-binding</keyword>
<evidence type="ECO:0000256" key="2">
    <source>
        <dbReference type="ARBA" id="ARBA00022679"/>
    </source>
</evidence>
<dbReference type="Proteomes" id="UP000050790">
    <property type="component" value="Unassembled WGS sequence"/>
</dbReference>
<dbReference type="Pfam" id="PF13281">
    <property type="entry name" value="MAP3K_TRAF_bd"/>
    <property type="match status" value="1"/>
</dbReference>
<keyword evidence="5 6" id="KW-0067">ATP-binding</keyword>
<dbReference type="InterPro" id="IPR011009">
    <property type="entry name" value="Kinase-like_dom_sf"/>
</dbReference>
<evidence type="ECO:0000313" key="9">
    <source>
        <dbReference type="WBParaSite" id="SMRG1_16600.9"/>
    </source>
</evidence>
<dbReference type="GO" id="GO:0035556">
    <property type="term" value="P:intracellular signal transduction"/>
    <property type="evidence" value="ECO:0007669"/>
    <property type="project" value="UniProtKB-ARBA"/>
</dbReference>
<dbReference type="InterPro" id="IPR017441">
    <property type="entry name" value="Protein_kinase_ATP_BS"/>
</dbReference>
<protein>
    <recommendedName>
        <fullName evidence="7">Protein kinase domain-containing protein</fullName>
    </recommendedName>
</protein>
<dbReference type="SUPFAM" id="SSF56112">
    <property type="entry name" value="Protein kinase-like (PK-like)"/>
    <property type="match status" value="1"/>
</dbReference>
<keyword evidence="4" id="KW-0418">Kinase</keyword>